<name>A0ACB9VWI0_CHAAC</name>
<dbReference type="Proteomes" id="UP001057452">
    <property type="component" value="Chromosome 15"/>
</dbReference>
<feature type="non-terminal residue" evidence="1">
    <location>
        <position position="1"/>
    </location>
</feature>
<protein>
    <submittedName>
        <fullName evidence="1">Uncharacterized protein</fullName>
    </submittedName>
</protein>
<organism evidence="1 2">
    <name type="scientific">Chaenocephalus aceratus</name>
    <name type="common">Blackfin icefish</name>
    <name type="synonym">Chaenichthys aceratus</name>
    <dbReference type="NCBI Taxonomy" id="36190"/>
    <lineage>
        <taxon>Eukaryota</taxon>
        <taxon>Metazoa</taxon>
        <taxon>Chordata</taxon>
        <taxon>Craniata</taxon>
        <taxon>Vertebrata</taxon>
        <taxon>Euteleostomi</taxon>
        <taxon>Actinopterygii</taxon>
        <taxon>Neopterygii</taxon>
        <taxon>Teleostei</taxon>
        <taxon>Neoteleostei</taxon>
        <taxon>Acanthomorphata</taxon>
        <taxon>Eupercaria</taxon>
        <taxon>Perciformes</taxon>
        <taxon>Notothenioidei</taxon>
        <taxon>Channichthyidae</taxon>
        <taxon>Chaenocephalus</taxon>
    </lineage>
</organism>
<feature type="non-terminal residue" evidence="1">
    <location>
        <position position="307"/>
    </location>
</feature>
<gene>
    <name evidence="1" type="ORF">KUCAC02_026088</name>
</gene>
<evidence type="ECO:0000313" key="1">
    <source>
        <dbReference type="EMBL" id="KAI4804459.1"/>
    </source>
</evidence>
<accession>A0ACB9VWI0</accession>
<sequence length="307" mass="33223">QLAEAVERESDVHSLIGVMFSRAWSCSSPCSSLSAAGPVVEQEGRAGVPGMQGDDLFTRPSPSGSPHCDTWHPARNCPPRPNTLRTLSPYRPLYSLRHCAMHSAFKAENLPQTAAPPSTAFSQPGSLGERGEAMDARVGWRVADSRVRAGGGVDSEAAVCDSYTERSDTQRQPPAQPQPGATVRSAQPGRRDNAAERPNAPFRMNLLVDLDSSSLTLRRHVLRRPLCRFKSCPSEPANSSCSIFIKPLSLKEPYPEQAKSHSPRSRSHALSILALIPLLPALLSLSHPPLPLRLLNHVGLDSVEQQG</sequence>
<comment type="caution">
    <text evidence="1">The sequence shown here is derived from an EMBL/GenBank/DDBJ whole genome shotgun (WGS) entry which is preliminary data.</text>
</comment>
<dbReference type="EMBL" id="CM043799">
    <property type="protein sequence ID" value="KAI4804459.1"/>
    <property type="molecule type" value="Genomic_DNA"/>
</dbReference>
<reference evidence="1" key="1">
    <citation type="submission" date="2022-05" db="EMBL/GenBank/DDBJ databases">
        <title>Chromosome-level genome of Chaenocephalus aceratus.</title>
        <authorList>
            <person name="Park H."/>
        </authorList>
    </citation>
    <scope>NUCLEOTIDE SEQUENCE</scope>
    <source>
        <strain evidence="1">KU_202001</strain>
    </source>
</reference>
<keyword evidence="2" id="KW-1185">Reference proteome</keyword>
<proteinExistence type="predicted"/>
<evidence type="ECO:0000313" key="2">
    <source>
        <dbReference type="Proteomes" id="UP001057452"/>
    </source>
</evidence>